<dbReference type="NCBIfam" id="TIGR00374">
    <property type="entry name" value="flippase-like domain"/>
    <property type="match status" value="1"/>
</dbReference>
<organism evidence="8 9">
    <name type="scientific">Actinotignum urinale</name>
    <dbReference type="NCBI Taxonomy" id="190146"/>
    <lineage>
        <taxon>Bacteria</taxon>
        <taxon>Bacillati</taxon>
        <taxon>Actinomycetota</taxon>
        <taxon>Actinomycetes</taxon>
        <taxon>Actinomycetales</taxon>
        <taxon>Actinomycetaceae</taxon>
        <taxon>Actinotignum</taxon>
    </lineage>
</organism>
<evidence type="ECO:0000256" key="6">
    <source>
        <dbReference type="SAM" id="MobiDB-lite"/>
    </source>
</evidence>
<dbReference type="InterPro" id="IPR022791">
    <property type="entry name" value="L-PG_synthase/AglD"/>
</dbReference>
<feature type="transmembrane region" description="Helical" evidence="7">
    <location>
        <begin position="732"/>
        <end position="753"/>
    </location>
</feature>
<gene>
    <name evidence="8" type="ORF">R6G80_05170</name>
</gene>
<evidence type="ECO:0000313" key="9">
    <source>
        <dbReference type="Proteomes" id="UP001281731"/>
    </source>
</evidence>
<evidence type="ECO:0000256" key="3">
    <source>
        <dbReference type="ARBA" id="ARBA00022692"/>
    </source>
</evidence>
<proteinExistence type="predicted"/>
<feature type="region of interest" description="Disordered" evidence="6">
    <location>
        <begin position="505"/>
        <end position="527"/>
    </location>
</feature>
<keyword evidence="2" id="KW-1003">Cell membrane</keyword>
<feature type="transmembrane region" description="Helical" evidence="7">
    <location>
        <begin position="916"/>
        <end position="938"/>
    </location>
</feature>
<feature type="compositionally biased region" description="Polar residues" evidence="6">
    <location>
        <begin position="509"/>
        <end position="527"/>
    </location>
</feature>
<protein>
    <submittedName>
        <fullName evidence="8">Lysylphosphatidylglycerol synthase transmembrane domain-containing protein</fullName>
    </submittedName>
</protein>
<accession>A0AAW9HXZ8</accession>
<feature type="transmembrane region" description="Helical" evidence="7">
    <location>
        <begin position="206"/>
        <end position="224"/>
    </location>
</feature>
<dbReference type="GO" id="GO:0005886">
    <property type="term" value="C:plasma membrane"/>
    <property type="evidence" value="ECO:0007669"/>
    <property type="project" value="UniProtKB-SubCell"/>
</dbReference>
<evidence type="ECO:0000256" key="4">
    <source>
        <dbReference type="ARBA" id="ARBA00022989"/>
    </source>
</evidence>
<dbReference type="PANTHER" id="PTHR39087:SF2">
    <property type="entry name" value="UPF0104 MEMBRANE PROTEIN MJ1595"/>
    <property type="match status" value="1"/>
</dbReference>
<evidence type="ECO:0000256" key="5">
    <source>
        <dbReference type="ARBA" id="ARBA00023136"/>
    </source>
</evidence>
<dbReference type="Pfam" id="PF03706">
    <property type="entry name" value="LPG_synthase_TM"/>
    <property type="match status" value="1"/>
</dbReference>
<dbReference type="RefSeq" id="WP_320756550.1">
    <property type="nucleotide sequence ID" value="NZ_JAWNGC010000005.1"/>
</dbReference>
<sequence length="963" mass="103013">MAQNLTAQPLEEASLTHTSTALLVDDIARWARRPANLLSGIISLLVVGSMILLTKYGYTTTIAVTQDVAHATEDLVHTIVFLPINVLEGMLGLFLPILLIVDMIRTYRWRALATALTALTAALSISYLGVFLLERYLPHARATIAISGSLDEQVSVGMLPYVSIIAVLLVVAGTARKSRLTNTGWWLLGIVLVISILQGVQTLPGALITVFIGTACAYFALYIIGDAPDRMLGANIITLLRRAGLDVSSAIRIDPPPETPVHAWNITTSGQLGYTDSIGIEDFRRFIDSDTPPDSDSASPIPKAALSTATAARKKPTKLGQTPKANDEKSIVVETTLLKDVDARAIIDDTLNNHTPFYSSATDRHYFVTTTTGEKHFAIVIDSDQLVLGRLSAWWQRLTLTTSTFQAAETTLETAERILLMHHVAHSHGLTPASTIHYATAQSSSVVTFADTQDIPLSDLPREEITDEILDGAWETLRRAHKVGLTHQDIRAGIIGTRTSALTDAGAGESQSANASFDSDEGATQSVVEGTTEGAVEGASNATGPTRNGATASTNVVNFVQWRHGKISSTEISRHIDMAQLLAMQAGLVGKDRAVAVALRNVGKNRLTYVAPTLQKTIMPAETLAMLNEKNALQELRNAVVAQLPASTPLESDAVQLRRFSAKTAVTIVIGVVAIFILLGSINFQELKQTLAAANPWFILPAFLAGLATYVGSAISLKAYVAEKIPTFQASLVQVAASVVGLVTPAGIGPAAINLRYLQRRNISTPVAVATVSLVQIAQFLSTVLLLLLLGLLTGDFGNLSAPSFSVIIGIILIILAIAGIFFIRPFRQFLLRLLRPTIEQVWPRLVWLGTHPSRLLLGFGGALVQTVGFVGAFGFALAAFGKTLPLVSLAVTFLVSNSVGSVVSSPGGIGPVETALTGGLVLAGIPYSVAFSVAIMYRLVTFWLRVPLGWFALRYLQKKGIL</sequence>
<feature type="transmembrane region" description="Helical" evidence="7">
    <location>
        <begin position="184"/>
        <end position="200"/>
    </location>
</feature>
<feature type="transmembrane region" description="Helical" evidence="7">
    <location>
        <begin position="805"/>
        <end position="824"/>
    </location>
</feature>
<feature type="transmembrane region" description="Helical" evidence="7">
    <location>
        <begin position="856"/>
        <end position="878"/>
    </location>
</feature>
<feature type="transmembrane region" description="Helical" evidence="7">
    <location>
        <begin position="665"/>
        <end position="685"/>
    </location>
</feature>
<feature type="transmembrane region" description="Helical" evidence="7">
    <location>
        <begin position="773"/>
        <end position="793"/>
    </location>
</feature>
<keyword evidence="3 7" id="KW-0812">Transmembrane</keyword>
<feature type="compositionally biased region" description="Low complexity" evidence="6">
    <location>
        <begin position="289"/>
        <end position="302"/>
    </location>
</feature>
<feature type="transmembrane region" description="Helical" evidence="7">
    <location>
        <begin position="885"/>
        <end position="904"/>
    </location>
</feature>
<feature type="transmembrane region" description="Helical" evidence="7">
    <location>
        <begin position="37"/>
        <end position="58"/>
    </location>
</feature>
<feature type="transmembrane region" description="Helical" evidence="7">
    <location>
        <begin position="112"/>
        <end position="133"/>
    </location>
</feature>
<evidence type="ECO:0000256" key="2">
    <source>
        <dbReference type="ARBA" id="ARBA00022475"/>
    </source>
</evidence>
<reference evidence="8" key="1">
    <citation type="submission" date="2023-10" db="EMBL/GenBank/DDBJ databases">
        <title>Whole Genome based description of the genera Actinobaculum and Actinotignum reveals a complex phylogenetic relationship within the species included in the genus Actinotignum.</title>
        <authorList>
            <person name="Jensen C.S."/>
            <person name="Dargis R."/>
            <person name="Kemp M."/>
            <person name="Christensen J.J."/>
        </authorList>
    </citation>
    <scope>NUCLEOTIDE SEQUENCE</scope>
    <source>
        <strain evidence="8">SLA_B511</strain>
    </source>
</reference>
<name>A0AAW9HXZ8_9ACTO</name>
<dbReference type="AlphaFoldDB" id="A0AAW9HXZ8"/>
<evidence type="ECO:0000256" key="7">
    <source>
        <dbReference type="SAM" id="Phobius"/>
    </source>
</evidence>
<evidence type="ECO:0000256" key="1">
    <source>
        <dbReference type="ARBA" id="ARBA00004651"/>
    </source>
</evidence>
<feature type="transmembrane region" description="Helical" evidence="7">
    <location>
        <begin position="78"/>
        <end position="100"/>
    </location>
</feature>
<comment type="caution">
    <text evidence="8">The sequence shown here is derived from an EMBL/GenBank/DDBJ whole genome shotgun (WGS) entry which is preliminary data.</text>
</comment>
<keyword evidence="4 7" id="KW-1133">Transmembrane helix</keyword>
<dbReference type="PANTHER" id="PTHR39087">
    <property type="entry name" value="UPF0104 MEMBRANE PROTEIN MJ1595"/>
    <property type="match status" value="1"/>
</dbReference>
<keyword evidence="5 7" id="KW-0472">Membrane</keyword>
<feature type="transmembrane region" description="Helical" evidence="7">
    <location>
        <begin position="697"/>
        <end position="720"/>
    </location>
</feature>
<feature type="transmembrane region" description="Helical" evidence="7">
    <location>
        <begin position="153"/>
        <end position="172"/>
    </location>
</feature>
<comment type="subcellular location">
    <subcellularLocation>
        <location evidence="1">Cell membrane</location>
        <topology evidence="1">Multi-pass membrane protein</topology>
    </subcellularLocation>
</comment>
<dbReference type="Proteomes" id="UP001281731">
    <property type="component" value="Unassembled WGS sequence"/>
</dbReference>
<feature type="region of interest" description="Disordered" evidence="6">
    <location>
        <begin position="289"/>
        <end position="326"/>
    </location>
</feature>
<evidence type="ECO:0000313" key="8">
    <source>
        <dbReference type="EMBL" id="MDY5155115.1"/>
    </source>
</evidence>
<dbReference type="EMBL" id="JAWNGC010000005">
    <property type="protein sequence ID" value="MDY5155115.1"/>
    <property type="molecule type" value="Genomic_DNA"/>
</dbReference>